<dbReference type="RefSeq" id="WP_192938194.1">
    <property type="nucleotide sequence ID" value="NZ_CP019063.1"/>
</dbReference>
<organism evidence="2 3">
    <name type="scientific">Rahnella sikkimica</name>
    <dbReference type="NCBI Taxonomy" id="1805933"/>
    <lineage>
        <taxon>Bacteria</taxon>
        <taxon>Pseudomonadati</taxon>
        <taxon>Pseudomonadota</taxon>
        <taxon>Gammaproteobacteria</taxon>
        <taxon>Enterobacterales</taxon>
        <taxon>Yersiniaceae</taxon>
        <taxon>Rahnella</taxon>
    </lineage>
</organism>
<geneLocation type="plasmid" evidence="2 3">
    <name>unnamed1</name>
</geneLocation>
<dbReference type="EMBL" id="CP019063">
    <property type="protein sequence ID" value="AVF37803.1"/>
    <property type="molecule type" value="Genomic_DNA"/>
</dbReference>
<gene>
    <name evidence="2" type="ORF">BV494_23210</name>
</gene>
<dbReference type="AlphaFoldDB" id="A0A2L1UXX2"/>
<proteinExistence type="predicted"/>
<feature type="signal peptide" evidence="1">
    <location>
        <begin position="1"/>
        <end position="21"/>
    </location>
</feature>
<accession>A0A2L1UXX2</accession>
<keyword evidence="2" id="KW-0614">Plasmid</keyword>
<reference evidence="3" key="1">
    <citation type="submission" date="2017-01" db="EMBL/GenBank/DDBJ databases">
        <title>Genome sequence of Rouxiella sp. ERMR1:05.</title>
        <authorList>
            <person name="Kumar R."/>
            <person name="Singh D."/>
            <person name="Kumar S."/>
        </authorList>
    </citation>
    <scope>NUCLEOTIDE SEQUENCE [LARGE SCALE GENOMIC DNA]</scope>
    <source>
        <strain evidence="3">ERMR1:05</strain>
        <plasmid evidence="3">unnamed1</plasmid>
    </source>
</reference>
<feature type="chain" id="PRO_5014629986" evidence="1">
    <location>
        <begin position="22"/>
        <end position="79"/>
    </location>
</feature>
<name>A0A2L1UXX2_9GAMM</name>
<evidence type="ECO:0000313" key="2">
    <source>
        <dbReference type="EMBL" id="AVF37803.1"/>
    </source>
</evidence>
<evidence type="ECO:0000313" key="3">
    <source>
        <dbReference type="Proteomes" id="UP000239197"/>
    </source>
</evidence>
<dbReference type="KEGG" id="rox:BV494_23210"/>
<protein>
    <submittedName>
        <fullName evidence="2">Uncharacterized protein</fullName>
    </submittedName>
</protein>
<sequence>MELIRKPLALALALLLSPVCVNVTTLLNYTDHEPLGGTRTRFINFRPTRNRLPERLQIPLTGWITGFPARSVSTSTFTP</sequence>
<evidence type="ECO:0000256" key="1">
    <source>
        <dbReference type="SAM" id="SignalP"/>
    </source>
</evidence>
<dbReference type="Proteomes" id="UP000239197">
    <property type="component" value="Plasmid unnamed1"/>
</dbReference>
<keyword evidence="3" id="KW-1185">Reference proteome</keyword>
<keyword evidence="1" id="KW-0732">Signal</keyword>